<feature type="transmembrane region" description="Helical" evidence="15">
    <location>
        <begin position="12"/>
        <end position="29"/>
    </location>
</feature>
<dbReference type="InterPro" id="IPR036565">
    <property type="entry name" value="Mur-like_cat_sf"/>
</dbReference>
<evidence type="ECO:0000256" key="5">
    <source>
        <dbReference type="ARBA" id="ARBA00022598"/>
    </source>
</evidence>
<evidence type="ECO:0000259" key="17">
    <source>
        <dbReference type="Pfam" id="PF02875"/>
    </source>
</evidence>
<evidence type="ECO:0000259" key="16">
    <source>
        <dbReference type="Pfam" id="PF01225"/>
    </source>
</evidence>
<proteinExistence type="inferred from homology"/>
<dbReference type="GO" id="GO:0008360">
    <property type="term" value="P:regulation of cell shape"/>
    <property type="evidence" value="ECO:0007669"/>
    <property type="project" value="UniProtKB-KW"/>
</dbReference>
<dbReference type="SUPFAM" id="SSF51984">
    <property type="entry name" value="MurCD N-terminal domain"/>
    <property type="match status" value="1"/>
</dbReference>
<dbReference type="EMBL" id="DRUY01000263">
    <property type="protein sequence ID" value="HHI66459.1"/>
    <property type="molecule type" value="Genomic_DNA"/>
</dbReference>
<dbReference type="InterPro" id="IPR000713">
    <property type="entry name" value="Mur_ligase_N"/>
</dbReference>
<dbReference type="NCBIfam" id="TIGR01082">
    <property type="entry name" value="murC"/>
    <property type="match status" value="1"/>
</dbReference>
<evidence type="ECO:0000256" key="8">
    <source>
        <dbReference type="ARBA" id="ARBA00022840"/>
    </source>
</evidence>
<accession>A0A7C5KD01</accession>
<dbReference type="AlphaFoldDB" id="A0A7C5KD01"/>
<sequence length="478" mass="53379">MENIAKNLKKVFFIGIGGTGMSALALFLLEDGKVISGSDKKESRSLLKLKQKGVDIYIGHDPANIADDVDVVVYSGAIPPDNCELVSAKKRNIPVLSRAQMLSKIIEQKFSVAVAGTHGKTTTTSMISKMLNDAGLDPSFLIGGELNDYGANARHGSGPYIVIEADESDGSFLNYNPNIAVITNIDFDHPSFFKDLKMVEEYFEKFMRGISKDGKLIVCGDHIINRKVAEKITDKEIIFYGFGDDNQVQCKNVILSGFGSCYDLYIYGKKIREVTLNVPGMHNVLNSLAAFSVAKIIGLDFVSACDSIASFSGVRRRFELKCKDPYIIDDYAHHPEEIKAVLNTARNIFKNKNLVLIFQPHRFSRTKKFLSSFCNVLTQTDVLVLFDIYPAGEKVLDPHLGNKLFEECKRRMKDNVFFVSKESIYELIQEIHNESNIYLFMGAGDITKICDKVVSIFLEIKKDQSKQVNDSNTSEFST</sequence>
<dbReference type="Pfam" id="PF02875">
    <property type="entry name" value="Mur_ligase_C"/>
    <property type="match status" value="1"/>
</dbReference>
<dbReference type="HAMAP" id="MF_00046">
    <property type="entry name" value="MurC"/>
    <property type="match status" value="1"/>
</dbReference>
<evidence type="ECO:0000256" key="3">
    <source>
        <dbReference type="ARBA" id="ARBA00012211"/>
    </source>
</evidence>
<evidence type="ECO:0000256" key="11">
    <source>
        <dbReference type="ARBA" id="ARBA00023306"/>
    </source>
</evidence>
<dbReference type="PANTHER" id="PTHR43445:SF3">
    <property type="entry name" value="UDP-N-ACETYLMURAMATE--L-ALANINE LIGASE"/>
    <property type="match status" value="1"/>
</dbReference>
<evidence type="ECO:0000256" key="14">
    <source>
        <dbReference type="HAMAP-Rule" id="MF_00046"/>
    </source>
</evidence>
<evidence type="ECO:0000256" key="4">
    <source>
        <dbReference type="ARBA" id="ARBA00022490"/>
    </source>
</evidence>
<feature type="domain" description="Mur ligase central" evidence="18">
    <location>
        <begin position="114"/>
        <end position="294"/>
    </location>
</feature>
<keyword evidence="8 14" id="KW-0067">ATP-binding</keyword>
<dbReference type="GO" id="GO:0005737">
    <property type="term" value="C:cytoplasm"/>
    <property type="evidence" value="ECO:0007669"/>
    <property type="project" value="UniProtKB-SubCell"/>
</dbReference>
<comment type="subcellular location">
    <subcellularLocation>
        <location evidence="1 14">Cytoplasm</location>
    </subcellularLocation>
</comment>
<dbReference type="Gene3D" id="3.90.190.20">
    <property type="entry name" value="Mur ligase, C-terminal domain"/>
    <property type="match status" value="1"/>
</dbReference>
<feature type="binding site" evidence="14">
    <location>
        <begin position="116"/>
        <end position="122"/>
    </location>
    <ligand>
        <name>ATP</name>
        <dbReference type="ChEBI" id="CHEBI:30616"/>
    </ligand>
</feature>
<comment type="function">
    <text evidence="14">Cell wall formation.</text>
</comment>
<evidence type="ECO:0000256" key="1">
    <source>
        <dbReference type="ARBA" id="ARBA00004496"/>
    </source>
</evidence>
<dbReference type="InterPro" id="IPR005758">
    <property type="entry name" value="UDP-N-AcMur_Ala_ligase_MurC"/>
</dbReference>
<dbReference type="InterPro" id="IPR004101">
    <property type="entry name" value="Mur_ligase_C"/>
</dbReference>
<evidence type="ECO:0000256" key="15">
    <source>
        <dbReference type="SAM" id="Phobius"/>
    </source>
</evidence>
<dbReference type="InterPro" id="IPR050061">
    <property type="entry name" value="MurCDEF_pg_biosynth"/>
</dbReference>
<keyword evidence="11 14" id="KW-0131">Cell cycle</keyword>
<reference evidence="19" key="1">
    <citation type="journal article" date="2020" name="mSystems">
        <title>Genome- and Community-Level Interaction Insights into Carbon Utilization and Element Cycling Functions of Hydrothermarchaeota in Hydrothermal Sediment.</title>
        <authorList>
            <person name="Zhou Z."/>
            <person name="Liu Y."/>
            <person name="Xu W."/>
            <person name="Pan J."/>
            <person name="Luo Z.H."/>
            <person name="Li M."/>
        </authorList>
    </citation>
    <scope>NUCLEOTIDE SEQUENCE [LARGE SCALE GENOMIC DNA]</scope>
    <source>
        <strain evidence="19">SpSt-1019</strain>
    </source>
</reference>
<keyword evidence="10 14" id="KW-0573">Peptidoglycan synthesis</keyword>
<dbReference type="InterPro" id="IPR036615">
    <property type="entry name" value="Mur_ligase_C_dom_sf"/>
</dbReference>
<dbReference type="EC" id="6.3.2.8" evidence="3 14"/>
<dbReference type="SUPFAM" id="SSF53623">
    <property type="entry name" value="MurD-like peptide ligases, catalytic domain"/>
    <property type="match status" value="1"/>
</dbReference>
<evidence type="ECO:0000256" key="13">
    <source>
        <dbReference type="ARBA" id="ARBA00047833"/>
    </source>
</evidence>
<dbReference type="PANTHER" id="PTHR43445">
    <property type="entry name" value="UDP-N-ACETYLMURAMATE--L-ALANINE LIGASE-RELATED"/>
    <property type="match status" value="1"/>
</dbReference>
<keyword evidence="6 14" id="KW-0132">Cell division</keyword>
<keyword evidence="15" id="KW-1133">Transmembrane helix</keyword>
<evidence type="ECO:0000259" key="18">
    <source>
        <dbReference type="Pfam" id="PF08245"/>
    </source>
</evidence>
<feature type="domain" description="Mur ligase C-terminal" evidence="17">
    <location>
        <begin position="316"/>
        <end position="444"/>
    </location>
</feature>
<comment type="similarity">
    <text evidence="14">Belongs to the MurCDEF family.</text>
</comment>
<organism evidence="19">
    <name type="scientific">Thermodesulfobium narugense</name>
    <dbReference type="NCBI Taxonomy" id="184064"/>
    <lineage>
        <taxon>Bacteria</taxon>
        <taxon>Pseudomonadati</taxon>
        <taxon>Thermodesulfobiota</taxon>
        <taxon>Thermodesulfobiia</taxon>
        <taxon>Thermodesulfobiales</taxon>
        <taxon>Thermodesulfobiaceae</taxon>
        <taxon>Thermodesulfobium</taxon>
    </lineage>
</organism>
<dbReference type="Pfam" id="PF08245">
    <property type="entry name" value="Mur_ligase_M"/>
    <property type="match status" value="1"/>
</dbReference>
<gene>
    <name evidence="14 19" type="primary">murC</name>
    <name evidence="19" type="ORF">ENL70_07950</name>
</gene>
<dbReference type="GO" id="GO:0008763">
    <property type="term" value="F:UDP-N-acetylmuramate-L-alanine ligase activity"/>
    <property type="evidence" value="ECO:0007669"/>
    <property type="project" value="UniProtKB-UniRule"/>
</dbReference>
<comment type="pathway">
    <text evidence="2 14">Cell wall biogenesis; peptidoglycan biosynthesis.</text>
</comment>
<evidence type="ECO:0000256" key="2">
    <source>
        <dbReference type="ARBA" id="ARBA00004752"/>
    </source>
</evidence>
<evidence type="ECO:0000256" key="12">
    <source>
        <dbReference type="ARBA" id="ARBA00023316"/>
    </source>
</evidence>
<name>A0A7C5KD01_9BACT</name>
<evidence type="ECO:0000256" key="10">
    <source>
        <dbReference type="ARBA" id="ARBA00022984"/>
    </source>
</evidence>
<feature type="domain" description="Mur ligase N-terminal catalytic" evidence="16">
    <location>
        <begin position="12"/>
        <end position="109"/>
    </location>
</feature>
<keyword evidence="7 14" id="KW-0547">Nucleotide-binding</keyword>
<keyword evidence="5 14" id="KW-0436">Ligase</keyword>
<keyword evidence="9 14" id="KW-0133">Cell shape</keyword>
<keyword evidence="15" id="KW-0812">Transmembrane</keyword>
<dbReference type="GO" id="GO:0005524">
    <property type="term" value="F:ATP binding"/>
    <property type="evidence" value="ECO:0007669"/>
    <property type="project" value="UniProtKB-UniRule"/>
</dbReference>
<evidence type="ECO:0000256" key="9">
    <source>
        <dbReference type="ARBA" id="ARBA00022960"/>
    </source>
</evidence>
<dbReference type="SUPFAM" id="SSF53244">
    <property type="entry name" value="MurD-like peptide ligases, peptide-binding domain"/>
    <property type="match status" value="1"/>
</dbReference>
<evidence type="ECO:0000256" key="7">
    <source>
        <dbReference type="ARBA" id="ARBA00022741"/>
    </source>
</evidence>
<comment type="catalytic activity">
    <reaction evidence="13 14">
        <text>UDP-N-acetyl-alpha-D-muramate + L-alanine + ATP = UDP-N-acetyl-alpha-D-muramoyl-L-alanine + ADP + phosphate + H(+)</text>
        <dbReference type="Rhea" id="RHEA:23372"/>
        <dbReference type="ChEBI" id="CHEBI:15378"/>
        <dbReference type="ChEBI" id="CHEBI:30616"/>
        <dbReference type="ChEBI" id="CHEBI:43474"/>
        <dbReference type="ChEBI" id="CHEBI:57972"/>
        <dbReference type="ChEBI" id="CHEBI:70757"/>
        <dbReference type="ChEBI" id="CHEBI:83898"/>
        <dbReference type="ChEBI" id="CHEBI:456216"/>
        <dbReference type="EC" id="6.3.2.8"/>
    </reaction>
</comment>
<keyword evidence="15" id="KW-0472">Membrane</keyword>
<evidence type="ECO:0000256" key="6">
    <source>
        <dbReference type="ARBA" id="ARBA00022618"/>
    </source>
</evidence>
<dbReference type="UniPathway" id="UPA00219"/>
<dbReference type="Gene3D" id="3.40.1190.10">
    <property type="entry name" value="Mur-like, catalytic domain"/>
    <property type="match status" value="1"/>
</dbReference>
<dbReference type="GO" id="GO:0051301">
    <property type="term" value="P:cell division"/>
    <property type="evidence" value="ECO:0007669"/>
    <property type="project" value="UniProtKB-KW"/>
</dbReference>
<dbReference type="InterPro" id="IPR013221">
    <property type="entry name" value="Mur_ligase_cen"/>
</dbReference>
<keyword evidence="12 14" id="KW-0961">Cell wall biogenesis/degradation</keyword>
<dbReference type="GO" id="GO:0009252">
    <property type="term" value="P:peptidoglycan biosynthetic process"/>
    <property type="evidence" value="ECO:0007669"/>
    <property type="project" value="UniProtKB-UniRule"/>
</dbReference>
<evidence type="ECO:0000313" key="19">
    <source>
        <dbReference type="EMBL" id="HHI66459.1"/>
    </source>
</evidence>
<comment type="caution">
    <text evidence="19">The sequence shown here is derived from an EMBL/GenBank/DDBJ whole genome shotgun (WGS) entry which is preliminary data.</text>
</comment>
<keyword evidence="4 14" id="KW-0963">Cytoplasm</keyword>
<dbReference type="Gene3D" id="3.40.50.720">
    <property type="entry name" value="NAD(P)-binding Rossmann-like Domain"/>
    <property type="match status" value="1"/>
</dbReference>
<dbReference type="GO" id="GO:0071555">
    <property type="term" value="P:cell wall organization"/>
    <property type="evidence" value="ECO:0007669"/>
    <property type="project" value="UniProtKB-KW"/>
</dbReference>
<protein>
    <recommendedName>
        <fullName evidence="3 14">UDP-N-acetylmuramate--L-alanine ligase</fullName>
        <ecNumber evidence="3 14">6.3.2.8</ecNumber>
    </recommendedName>
    <alternativeName>
        <fullName evidence="14">UDP-N-acetylmuramoyl-L-alanine synthetase</fullName>
    </alternativeName>
</protein>
<dbReference type="Pfam" id="PF01225">
    <property type="entry name" value="Mur_ligase"/>
    <property type="match status" value="1"/>
</dbReference>